<dbReference type="Pfam" id="PF10852">
    <property type="entry name" value="DUF2651"/>
    <property type="match status" value="1"/>
</dbReference>
<evidence type="ECO:0000313" key="2">
    <source>
        <dbReference type="EMBL" id="MBU3160594.1"/>
    </source>
</evidence>
<dbReference type="InterPro" id="IPR020258">
    <property type="entry name" value="Uncharacterised_YbeF"/>
</dbReference>
<dbReference type="RefSeq" id="WP_216149909.1">
    <property type="nucleotide sequence ID" value="NZ_JAHLDV010000030.1"/>
</dbReference>
<feature type="transmembrane region" description="Helical" evidence="1">
    <location>
        <begin position="36"/>
        <end position="52"/>
    </location>
</feature>
<proteinExistence type="predicted"/>
<comment type="caution">
    <text evidence="2">The sequence shown here is derived from an EMBL/GenBank/DDBJ whole genome shotgun (WGS) entry which is preliminary data.</text>
</comment>
<accession>A0ABS6BUJ6</accession>
<keyword evidence="3" id="KW-1185">Reference proteome</keyword>
<dbReference type="EMBL" id="JAHLDV010000030">
    <property type="protein sequence ID" value="MBU3160594.1"/>
    <property type="molecule type" value="Genomic_DNA"/>
</dbReference>
<evidence type="ECO:0000256" key="1">
    <source>
        <dbReference type="SAM" id="Phobius"/>
    </source>
</evidence>
<name>A0ABS6BUJ6_9CLOT</name>
<protein>
    <submittedName>
        <fullName evidence="2">YbeF family protein</fullName>
    </submittedName>
</protein>
<dbReference type="Proteomes" id="UP000776252">
    <property type="component" value="Unassembled WGS sequence"/>
</dbReference>
<keyword evidence="1" id="KW-1133">Transmembrane helix</keyword>
<feature type="transmembrane region" description="Helical" evidence="1">
    <location>
        <begin position="12"/>
        <end position="31"/>
    </location>
</feature>
<reference evidence="2 3" key="1">
    <citation type="submission" date="2021-06" db="EMBL/GenBank/DDBJ databases">
        <title>Clostridia strains as spoilage organisms.</title>
        <authorList>
            <person name="Wambui J."/>
            <person name="Stephan R."/>
            <person name="Stevens M.J.A."/>
        </authorList>
    </citation>
    <scope>NUCLEOTIDE SEQUENCE [LARGE SCALE GENOMIC DNA]</scope>
    <source>
        <strain evidence="2 3">DSM 14204</strain>
    </source>
</reference>
<evidence type="ECO:0000313" key="3">
    <source>
        <dbReference type="Proteomes" id="UP000776252"/>
    </source>
</evidence>
<keyword evidence="1" id="KW-0472">Membrane</keyword>
<sequence length="91" mass="10642">MLNLNNVDPMGLVLFTLPLLIFAISIAMQFIFKKRLVILFITFVCCLISTFTIFNSSFLIYCFIYTFISLLGTFICDLVLRIKNNFIRKRK</sequence>
<organism evidence="2 3">
    <name type="scientific">Clostridium frigoris</name>
    <dbReference type="NCBI Taxonomy" id="205327"/>
    <lineage>
        <taxon>Bacteria</taxon>
        <taxon>Bacillati</taxon>
        <taxon>Bacillota</taxon>
        <taxon>Clostridia</taxon>
        <taxon>Eubacteriales</taxon>
        <taxon>Clostridiaceae</taxon>
        <taxon>Clostridium</taxon>
    </lineage>
</organism>
<gene>
    <name evidence="2" type="ORF">KPL37_12645</name>
</gene>
<keyword evidence="1" id="KW-0812">Transmembrane</keyword>
<feature type="transmembrane region" description="Helical" evidence="1">
    <location>
        <begin position="58"/>
        <end position="80"/>
    </location>
</feature>